<keyword evidence="1" id="KW-0175">Coiled coil</keyword>
<dbReference type="SUPFAM" id="SSF52540">
    <property type="entry name" value="P-loop containing nucleoside triphosphate hydrolases"/>
    <property type="match status" value="1"/>
</dbReference>
<evidence type="ECO:0000256" key="2">
    <source>
        <dbReference type="SAM" id="MobiDB-lite"/>
    </source>
</evidence>
<dbReference type="Proteomes" id="UP001501461">
    <property type="component" value="Unassembled WGS sequence"/>
</dbReference>
<keyword evidence="3" id="KW-0547">Nucleotide-binding</keyword>
<accession>A0ABN2U8W6</accession>
<dbReference type="Pfam" id="PF13555">
    <property type="entry name" value="AAA_29"/>
    <property type="match status" value="1"/>
</dbReference>
<dbReference type="CDD" id="cd00267">
    <property type="entry name" value="ABC_ATPase"/>
    <property type="match status" value="1"/>
</dbReference>
<keyword evidence="4" id="KW-1185">Reference proteome</keyword>
<sequence>MTTQSTIFPDQWRMNKIEVLNWGTFQNHWEIPITRQGFLITGPSGSGKSSLLDAVSSVLVPRGEIRFNAAAQAGAARGPHARSLVSYVRGAYRRATDVETGEVVSTYLREQATYSAVKLSFSNGTDAAPIVLIKLYYLRRGAMQNADVQEQSIILRDDRKLTEFAQFIDAGINVRQLKRDVAEAELITDRHSTFSNRFKRILKISGDNALKLLHRTQSAKSLGNLDDLFRSFMLDEPKTFQLARTAREQFQELSQAHSTVVDAREQRDVLQQLREPAEAYEAAQSRIQRTEYLVSGIDDYTALTKHDLITKEIEHARLKLAEHRDAFETAEQRRRDATDDHTIANQELLAAGGGALQTLEDRVAAQQDQVAATRQTRNDLQQRLLRVSIELPYKRRDFDELRAQAAQDAANATTRREELQHQLYDVTKQRGHNEDSRKALQAELKSLQASQSNMSLPLQRARQIITQAAGLPEQTLPFAGELMEVRHDYRDWTGAIERVLRPFSTTLLIPQAHATKVLEAVDSQHLGTRLVSQVVPSSDPQPKRLQYPESVVNRVAVADHAMQPWIYAELTHRFDYQAVEKASEFGNYQRAVTRAGQVRRGANRYEKDDRHKVNDPTHWVMGFSNNEKYDSFSEQLQELTAQDEQLEQRLEKIVQRQNHEQLRLHLLEDIETLRWEAIDVVTAEMRLDELQTKLVDLQSSNSDLLEAQRRLTEAASKKTATEKAYEEKLQTRIASENRVSSLEAALDELDTQVQSLEVADDLTAELDALFLEVSETRRLSHEKVDRVSRQVSTRLHKQQHELERAASDAASKFQGLAQEFRTRWEAVAANLSVFIDDRAGYQRLLENIISDGLPRFEDRFFDLLQTQSRNNVANLASEIRGNLGRVQDRIAPINESLARSEFNPNTYLNIVVLNNQNEKAREFLADLHEISSGSWAEQDRDSAESRFHIMNGIMQKIGSSEPADVTWERQVLDTRYHVRFRAKETDGVGTEVDAFDSSDGLSGGQQQKLVTFCLAAALRYQLAGVDADVPGFATVMMDEAFDKADSRFTRLAMDIFQEFGFHMVLATPLKLLETLDQYIDGTAVISIEDARKSRVSLVTADAPGSAPQSTRNGAVNKASEVQTDTADEQQSPATNGDEPSTTADAAPPVQPEPEGLW</sequence>
<protein>
    <submittedName>
        <fullName evidence="3">ATP-binding protein</fullName>
    </submittedName>
</protein>
<organism evidence="3 4">
    <name type="scientific">Yaniella flava</name>
    <dbReference type="NCBI Taxonomy" id="287930"/>
    <lineage>
        <taxon>Bacteria</taxon>
        <taxon>Bacillati</taxon>
        <taxon>Actinomycetota</taxon>
        <taxon>Actinomycetes</taxon>
        <taxon>Micrococcales</taxon>
        <taxon>Micrococcaceae</taxon>
        <taxon>Yaniella</taxon>
    </lineage>
</organism>
<feature type="coiled-coil region" evidence="1">
    <location>
        <begin position="732"/>
        <end position="759"/>
    </location>
</feature>
<feature type="coiled-coil region" evidence="1">
    <location>
        <begin position="629"/>
        <end position="656"/>
    </location>
</feature>
<dbReference type="Gene3D" id="3.40.50.300">
    <property type="entry name" value="P-loop containing nucleotide triphosphate hydrolases"/>
    <property type="match status" value="1"/>
</dbReference>
<reference evidence="3 4" key="1">
    <citation type="journal article" date="2019" name="Int. J. Syst. Evol. Microbiol.">
        <title>The Global Catalogue of Microorganisms (GCM) 10K type strain sequencing project: providing services to taxonomists for standard genome sequencing and annotation.</title>
        <authorList>
            <consortium name="The Broad Institute Genomics Platform"/>
            <consortium name="The Broad Institute Genome Sequencing Center for Infectious Disease"/>
            <person name="Wu L."/>
            <person name="Ma J."/>
        </authorList>
    </citation>
    <scope>NUCLEOTIDE SEQUENCE [LARGE SCALE GENOMIC DNA]</scope>
    <source>
        <strain evidence="3 4">JCM 13595</strain>
    </source>
</reference>
<proteinExistence type="predicted"/>
<dbReference type="InterPro" id="IPR027417">
    <property type="entry name" value="P-loop_NTPase"/>
</dbReference>
<feature type="compositionally biased region" description="Polar residues" evidence="2">
    <location>
        <begin position="1106"/>
        <end position="1143"/>
    </location>
</feature>
<evidence type="ECO:0000256" key="1">
    <source>
        <dbReference type="SAM" id="Coils"/>
    </source>
</evidence>
<dbReference type="GO" id="GO:0005524">
    <property type="term" value="F:ATP binding"/>
    <property type="evidence" value="ECO:0007669"/>
    <property type="project" value="UniProtKB-KW"/>
</dbReference>
<comment type="caution">
    <text evidence="3">The sequence shown here is derived from an EMBL/GenBank/DDBJ whole genome shotgun (WGS) entry which is preliminary data.</text>
</comment>
<gene>
    <name evidence="3" type="ORF">GCM10009720_10580</name>
</gene>
<feature type="coiled-coil region" evidence="1">
    <location>
        <begin position="313"/>
        <end position="422"/>
    </location>
</feature>
<evidence type="ECO:0000313" key="4">
    <source>
        <dbReference type="Proteomes" id="UP001501461"/>
    </source>
</evidence>
<evidence type="ECO:0000313" key="3">
    <source>
        <dbReference type="EMBL" id="GAA2032155.1"/>
    </source>
</evidence>
<name>A0ABN2U8W6_9MICC</name>
<feature type="region of interest" description="Disordered" evidence="2">
    <location>
        <begin position="1098"/>
        <end position="1157"/>
    </location>
</feature>
<dbReference type="RefSeq" id="WP_343956565.1">
    <property type="nucleotide sequence ID" value="NZ_BAAAMN010000016.1"/>
</dbReference>
<feature type="coiled-coil region" evidence="1">
    <location>
        <begin position="680"/>
        <end position="707"/>
    </location>
</feature>
<dbReference type="Pfam" id="PF13558">
    <property type="entry name" value="SbcC_Walker_B"/>
    <property type="match status" value="1"/>
</dbReference>
<keyword evidence="3" id="KW-0067">ATP-binding</keyword>
<dbReference type="EMBL" id="BAAAMN010000016">
    <property type="protein sequence ID" value="GAA2032155.1"/>
    <property type="molecule type" value="Genomic_DNA"/>
</dbReference>